<dbReference type="SUPFAM" id="SSF51306">
    <property type="entry name" value="LexA/Signal peptidase"/>
    <property type="match status" value="1"/>
</dbReference>
<comment type="similarity">
    <text evidence="2">Belongs to the peptidase S26 family.</text>
</comment>
<dbReference type="InterPro" id="IPR000223">
    <property type="entry name" value="Pept_S26A_signal_pept_1"/>
</dbReference>
<feature type="transmembrane region" description="Helical" evidence="5">
    <location>
        <begin position="31"/>
        <end position="54"/>
    </location>
</feature>
<evidence type="ECO:0000256" key="1">
    <source>
        <dbReference type="ARBA" id="ARBA00000677"/>
    </source>
</evidence>
<accession>A0A1J5QFH9</accession>
<dbReference type="GO" id="GO:0009003">
    <property type="term" value="F:signal peptidase activity"/>
    <property type="evidence" value="ECO:0007669"/>
    <property type="project" value="UniProtKB-EC"/>
</dbReference>
<keyword evidence="5" id="KW-0812">Transmembrane</keyword>
<dbReference type="Gene3D" id="2.10.109.10">
    <property type="entry name" value="Umud Fragment, subunit A"/>
    <property type="match status" value="1"/>
</dbReference>
<organism evidence="7">
    <name type="scientific">mine drainage metagenome</name>
    <dbReference type="NCBI Taxonomy" id="410659"/>
    <lineage>
        <taxon>unclassified sequences</taxon>
        <taxon>metagenomes</taxon>
        <taxon>ecological metagenomes</taxon>
    </lineage>
</organism>
<dbReference type="AlphaFoldDB" id="A0A1J5QFH9"/>
<keyword evidence="4 7" id="KW-0378">Hydrolase</keyword>
<dbReference type="InterPro" id="IPR036286">
    <property type="entry name" value="LexA/Signal_pep-like_sf"/>
</dbReference>
<dbReference type="NCBIfam" id="TIGR02227">
    <property type="entry name" value="sigpep_I_bact"/>
    <property type="match status" value="1"/>
</dbReference>
<dbReference type="PROSITE" id="PS00761">
    <property type="entry name" value="SPASE_I_3"/>
    <property type="match status" value="1"/>
</dbReference>
<dbReference type="EC" id="3.4.21.89" evidence="3"/>
<dbReference type="PANTHER" id="PTHR43390:SF1">
    <property type="entry name" value="CHLOROPLAST PROCESSING PEPTIDASE"/>
    <property type="match status" value="1"/>
</dbReference>
<proteinExistence type="inferred from homology"/>
<evidence type="ECO:0000259" key="6">
    <source>
        <dbReference type="Pfam" id="PF10502"/>
    </source>
</evidence>
<evidence type="ECO:0000256" key="2">
    <source>
        <dbReference type="ARBA" id="ARBA00009370"/>
    </source>
</evidence>
<evidence type="ECO:0000256" key="5">
    <source>
        <dbReference type="SAM" id="Phobius"/>
    </source>
</evidence>
<evidence type="ECO:0000313" key="7">
    <source>
        <dbReference type="EMBL" id="OIQ82200.1"/>
    </source>
</evidence>
<sequence length="242" mass="25974">MSDQTGADEQLLPRTESPRRSPFMAWLRESLVILVSALVLSWLVKTFLVQAFFIPSGSMEDTLQIGDRVLVTKLAPGPFAVHRGDIVVFKDPGGWLPPVASTRTSSLQQGFNDALTFVGLLPQDSGEHLIKRVIGVAGDTVACCDVQGRVTVNGVGIDEPYLKPGSVNTDMPFRTTVPADSLWVEGDNRLHSADSRYNQGRPGGGSIPLANVVGVAFVKLWPADRIGLLRNPASTFAAVPSP</sequence>
<keyword evidence="5" id="KW-1133">Transmembrane helix</keyword>
<dbReference type="PRINTS" id="PR00727">
    <property type="entry name" value="LEADERPTASE"/>
</dbReference>
<dbReference type="PANTHER" id="PTHR43390">
    <property type="entry name" value="SIGNAL PEPTIDASE I"/>
    <property type="match status" value="1"/>
</dbReference>
<keyword evidence="5" id="KW-0472">Membrane</keyword>
<comment type="catalytic activity">
    <reaction evidence="1">
        <text>Cleavage of hydrophobic, N-terminal signal or leader sequences from secreted and periplasmic proteins.</text>
        <dbReference type="EC" id="3.4.21.89"/>
    </reaction>
</comment>
<gene>
    <name evidence="7" type="primary">lepB_12</name>
    <name evidence="7" type="ORF">GALL_360160</name>
</gene>
<dbReference type="InterPro" id="IPR019533">
    <property type="entry name" value="Peptidase_S26"/>
</dbReference>
<dbReference type="GO" id="GO:0004252">
    <property type="term" value="F:serine-type endopeptidase activity"/>
    <property type="evidence" value="ECO:0007669"/>
    <property type="project" value="InterPro"/>
</dbReference>
<dbReference type="EMBL" id="MLJW01000831">
    <property type="protein sequence ID" value="OIQ82200.1"/>
    <property type="molecule type" value="Genomic_DNA"/>
</dbReference>
<name>A0A1J5QFH9_9ZZZZ</name>
<comment type="caution">
    <text evidence="7">The sequence shown here is derived from an EMBL/GenBank/DDBJ whole genome shotgun (WGS) entry which is preliminary data.</text>
</comment>
<dbReference type="GO" id="GO:0016020">
    <property type="term" value="C:membrane"/>
    <property type="evidence" value="ECO:0007669"/>
    <property type="project" value="InterPro"/>
</dbReference>
<dbReference type="InterPro" id="IPR019758">
    <property type="entry name" value="Pept_S26A_signal_pept_1_CS"/>
</dbReference>
<dbReference type="Pfam" id="PF10502">
    <property type="entry name" value="Peptidase_S26"/>
    <property type="match status" value="1"/>
</dbReference>
<reference evidence="7" key="1">
    <citation type="submission" date="2016-10" db="EMBL/GenBank/DDBJ databases">
        <title>Sequence of Gallionella enrichment culture.</title>
        <authorList>
            <person name="Poehlein A."/>
            <person name="Muehling M."/>
            <person name="Daniel R."/>
        </authorList>
    </citation>
    <scope>NUCLEOTIDE SEQUENCE</scope>
</reference>
<dbReference type="CDD" id="cd06530">
    <property type="entry name" value="S26_SPase_I"/>
    <property type="match status" value="1"/>
</dbReference>
<evidence type="ECO:0000256" key="3">
    <source>
        <dbReference type="ARBA" id="ARBA00013208"/>
    </source>
</evidence>
<evidence type="ECO:0000256" key="4">
    <source>
        <dbReference type="ARBA" id="ARBA00022801"/>
    </source>
</evidence>
<feature type="domain" description="Peptidase S26" evidence="6">
    <location>
        <begin position="28"/>
        <end position="221"/>
    </location>
</feature>
<dbReference type="GO" id="GO:0006465">
    <property type="term" value="P:signal peptide processing"/>
    <property type="evidence" value="ECO:0007669"/>
    <property type="project" value="InterPro"/>
</dbReference>
<protein>
    <recommendedName>
        <fullName evidence="3">signal peptidase I</fullName>
        <ecNumber evidence="3">3.4.21.89</ecNumber>
    </recommendedName>
</protein>